<evidence type="ECO:0000256" key="1">
    <source>
        <dbReference type="SAM" id="MobiDB-lite"/>
    </source>
</evidence>
<feature type="region of interest" description="Disordered" evidence="1">
    <location>
        <begin position="193"/>
        <end position="224"/>
    </location>
</feature>
<feature type="region of interest" description="Disordered" evidence="1">
    <location>
        <begin position="95"/>
        <end position="158"/>
    </location>
</feature>
<proteinExistence type="predicted"/>
<name>A0A815YWA9_ADIRI</name>
<keyword evidence="4" id="KW-1185">Reference proteome</keyword>
<dbReference type="EMBL" id="CAJNOJ010000023">
    <property type="protein sequence ID" value="CAF0857602.1"/>
    <property type="molecule type" value="Genomic_DNA"/>
</dbReference>
<feature type="compositionally biased region" description="Polar residues" evidence="1">
    <location>
        <begin position="125"/>
        <end position="147"/>
    </location>
</feature>
<gene>
    <name evidence="2" type="ORF">EDS130_LOCUS7640</name>
    <name evidence="3" type="ORF">XAT740_LOCUS44936</name>
</gene>
<feature type="compositionally biased region" description="Low complexity" evidence="1">
    <location>
        <begin position="148"/>
        <end position="158"/>
    </location>
</feature>
<evidence type="ECO:0000313" key="3">
    <source>
        <dbReference type="EMBL" id="CAF1575763.1"/>
    </source>
</evidence>
<organism evidence="3 4">
    <name type="scientific">Adineta ricciae</name>
    <name type="common">Rotifer</name>
    <dbReference type="NCBI Taxonomy" id="249248"/>
    <lineage>
        <taxon>Eukaryota</taxon>
        <taxon>Metazoa</taxon>
        <taxon>Spiralia</taxon>
        <taxon>Gnathifera</taxon>
        <taxon>Rotifera</taxon>
        <taxon>Eurotatoria</taxon>
        <taxon>Bdelloidea</taxon>
        <taxon>Adinetida</taxon>
        <taxon>Adinetidae</taxon>
        <taxon>Adineta</taxon>
    </lineage>
</organism>
<accession>A0A815YWA9</accession>
<reference evidence="3" key="1">
    <citation type="submission" date="2021-02" db="EMBL/GenBank/DDBJ databases">
        <authorList>
            <person name="Nowell W R."/>
        </authorList>
    </citation>
    <scope>NUCLEOTIDE SEQUENCE</scope>
</reference>
<dbReference type="Proteomes" id="UP000663828">
    <property type="component" value="Unassembled WGS sequence"/>
</dbReference>
<dbReference type="AlphaFoldDB" id="A0A815YWA9"/>
<comment type="caution">
    <text evidence="3">The sequence shown here is derived from an EMBL/GenBank/DDBJ whole genome shotgun (WGS) entry which is preliminary data.</text>
</comment>
<feature type="compositionally biased region" description="Polar residues" evidence="1">
    <location>
        <begin position="193"/>
        <end position="207"/>
    </location>
</feature>
<evidence type="ECO:0000313" key="2">
    <source>
        <dbReference type="EMBL" id="CAF0857602.1"/>
    </source>
</evidence>
<sequence length="346" mass="39773">MNYHNEYYDPISTVQLSPFVEEQWHRIDTYSATSVDWAEMSANGAQRTFRPTSGKLNTIDQVDLNTLKLDDEILLNELHDIRRGSALLAKAKQAARGLKDSQTEKLPDDRQKTPSLLNPPEIRLKQTQTEPSFVHQQQQNTSKSRPLSSSKTVSFSSHSIQRFPPMNFGLKSQPSLAAQLRQSAITRQNVLLATNDLRPSTPVSSPTPKRHNTSAHSGRHYHQQQYQELPMKYEVNSICSNDELSNDELPFSLRRPRAKSAYSSRSTVHLLKAKNDRTRQQHHIELKSLLIQPWKTASWNDQVLETSIPNSLDMMHRMCGPATPFERILRQDFQKRLNLYRHNSIK</sequence>
<dbReference type="EMBL" id="CAJNOR010005773">
    <property type="protein sequence ID" value="CAF1575763.1"/>
    <property type="molecule type" value="Genomic_DNA"/>
</dbReference>
<feature type="compositionally biased region" description="Basic and acidic residues" evidence="1">
    <location>
        <begin position="97"/>
        <end position="112"/>
    </location>
</feature>
<protein>
    <submittedName>
        <fullName evidence="3">Uncharacterized protein</fullName>
    </submittedName>
</protein>
<feature type="compositionally biased region" description="Basic residues" evidence="1">
    <location>
        <begin position="208"/>
        <end position="222"/>
    </location>
</feature>
<dbReference type="OrthoDB" id="10008283at2759"/>
<dbReference type="Proteomes" id="UP000663852">
    <property type="component" value="Unassembled WGS sequence"/>
</dbReference>
<evidence type="ECO:0000313" key="4">
    <source>
        <dbReference type="Proteomes" id="UP000663828"/>
    </source>
</evidence>